<dbReference type="GO" id="GO:0080188">
    <property type="term" value="P:gene silencing by siRNA-directed DNA methylation"/>
    <property type="evidence" value="ECO:0007669"/>
    <property type="project" value="InterPro"/>
</dbReference>
<protein>
    <recommendedName>
        <fullName evidence="2">Factor of DNA methylation 1-5/IDN2 domain-containing protein</fullName>
    </recommendedName>
</protein>
<keyword evidence="1" id="KW-0175">Coiled coil</keyword>
<evidence type="ECO:0000313" key="4">
    <source>
        <dbReference type="Proteomes" id="UP001374535"/>
    </source>
</evidence>
<dbReference type="EMBL" id="CP144700">
    <property type="protein sequence ID" value="WVZ23778.1"/>
    <property type="molecule type" value="Genomic_DNA"/>
</dbReference>
<feature type="domain" description="Factor of DNA methylation 1-5/IDN2" evidence="2">
    <location>
        <begin position="166"/>
        <end position="297"/>
    </location>
</feature>
<evidence type="ECO:0000256" key="1">
    <source>
        <dbReference type="SAM" id="Coils"/>
    </source>
</evidence>
<dbReference type="AlphaFoldDB" id="A0AAQ3SBR7"/>
<reference evidence="3 4" key="1">
    <citation type="journal article" date="2023" name="Life. Sci Alliance">
        <title>Evolutionary insights into 3D genome organization and epigenetic landscape of Vigna mungo.</title>
        <authorList>
            <person name="Junaid A."/>
            <person name="Singh B."/>
            <person name="Bhatia S."/>
        </authorList>
    </citation>
    <scope>NUCLEOTIDE SEQUENCE [LARGE SCALE GENOMIC DNA]</scope>
    <source>
        <strain evidence="3">Urdbean</strain>
    </source>
</reference>
<name>A0AAQ3SBR7_VIGMU</name>
<dbReference type="InterPro" id="IPR045177">
    <property type="entry name" value="FDM1-5/IDN2"/>
</dbReference>
<proteinExistence type="predicted"/>
<organism evidence="3 4">
    <name type="scientific">Vigna mungo</name>
    <name type="common">Black gram</name>
    <name type="synonym">Phaseolus mungo</name>
    <dbReference type="NCBI Taxonomy" id="3915"/>
    <lineage>
        <taxon>Eukaryota</taxon>
        <taxon>Viridiplantae</taxon>
        <taxon>Streptophyta</taxon>
        <taxon>Embryophyta</taxon>
        <taxon>Tracheophyta</taxon>
        <taxon>Spermatophyta</taxon>
        <taxon>Magnoliopsida</taxon>
        <taxon>eudicotyledons</taxon>
        <taxon>Gunneridae</taxon>
        <taxon>Pentapetalae</taxon>
        <taxon>rosids</taxon>
        <taxon>fabids</taxon>
        <taxon>Fabales</taxon>
        <taxon>Fabaceae</taxon>
        <taxon>Papilionoideae</taxon>
        <taxon>50 kb inversion clade</taxon>
        <taxon>NPAAA clade</taxon>
        <taxon>indigoferoid/millettioid clade</taxon>
        <taxon>Phaseoleae</taxon>
        <taxon>Vigna</taxon>
    </lineage>
</organism>
<feature type="coiled-coil region" evidence="1">
    <location>
        <begin position="70"/>
        <end position="155"/>
    </location>
</feature>
<gene>
    <name evidence="3" type="ORF">V8G54_002322</name>
</gene>
<dbReference type="Proteomes" id="UP001374535">
    <property type="component" value="Chromosome 1"/>
</dbReference>
<evidence type="ECO:0000313" key="3">
    <source>
        <dbReference type="EMBL" id="WVZ23778.1"/>
    </source>
</evidence>
<sequence length="368" mass="42913">MDKECLKELKQMKVMNSNMSGELERLKKENEMMTKELAESKALTDKLKGKLSEENMRMTMKLIEENGRIMRRFNEENERIMRELEEREVLNDIQPKNFTEEIRKVEYEKLKAEVVELKEALEESNDFNQALIVKEREVNDELEEARKKLLEEIAEISCPHDNICVKRVGEIDTQPFIRHVRSLLRSISKELVEQIALRKCSLWQKNVEDPQWHPFKIITIDGKSKEVLNEEDGKLKRFELGIEPYKAVVTALMEMNEYNPSGRFIVRKIWNKEKGRIATLKEGIEFMINHTKSKRRKIQEMVDDEAKRVSSSLSAIEVLKVDIERFRRLSSPSAIEVLGGSVDKVQHCHLLSKGEVFWLSALLLGGLG</sequence>
<dbReference type="Pfam" id="PF03469">
    <property type="entry name" value="XH"/>
    <property type="match status" value="1"/>
</dbReference>
<dbReference type="PANTHER" id="PTHR21596">
    <property type="entry name" value="RIBONUCLEASE P SUBUNIT P38"/>
    <property type="match status" value="1"/>
</dbReference>
<dbReference type="PANTHER" id="PTHR21596:SF23">
    <property type="entry name" value="FACTOR OF DNA METHYLATION 4"/>
    <property type="match status" value="1"/>
</dbReference>
<dbReference type="InterPro" id="IPR005379">
    <property type="entry name" value="FDM1-5/IDN2_XH"/>
</dbReference>
<evidence type="ECO:0000259" key="2">
    <source>
        <dbReference type="Pfam" id="PF03469"/>
    </source>
</evidence>
<accession>A0AAQ3SBR7</accession>
<keyword evidence="4" id="KW-1185">Reference proteome</keyword>
<feature type="coiled-coil region" evidence="1">
    <location>
        <begin position="9"/>
        <end position="43"/>
    </location>
</feature>